<gene>
    <name evidence="1" type="ORF">ELH90_03685</name>
</gene>
<organism evidence="1 2">
    <name type="scientific">Rhizobium leguminosarum</name>
    <dbReference type="NCBI Taxonomy" id="384"/>
    <lineage>
        <taxon>Bacteria</taxon>
        <taxon>Pseudomonadati</taxon>
        <taxon>Pseudomonadota</taxon>
        <taxon>Alphaproteobacteria</taxon>
        <taxon>Hyphomicrobiales</taxon>
        <taxon>Rhizobiaceae</taxon>
        <taxon>Rhizobium/Agrobacterium group</taxon>
        <taxon>Rhizobium</taxon>
    </lineage>
</organism>
<evidence type="ECO:0000313" key="2">
    <source>
        <dbReference type="Proteomes" id="UP000292974"/>
    </source>
</evidence>
<comment type="caution">
    <text evidence="1">The sequence shown here is derived from an EMBL/GenBank/DDBJ whole genome shotgun (WGS) entry which is preliminary data.</text>
</comment>
<dbReference type="EMBL" id="SIOP01000001">
    <property type="protein sequence ID" value="TAY50876.1"/>
    <property type="molecule type" value="Genomic_DNA"/>
</dbReference>
<evidence type="ECO:0000313" key="1">
    <source>
        <dbReference type="EMBL" id="TAY50876.1"/>
    </source>
</evidence>
<accession>A0A7M3DQC1</accession>
<protein>
    <submittedName>
        <fullName evidence="1">Uncharacterized protein</fullName>
    </submittedName>
</protein>
<dbReference type="Proteomes" id="UP000292974">
    <property type="component" value="Unassembled WGS sequence"/>
</dbReference>
<dbReference type="AlphaFoldDB" id="A0A7M3DQC1"/>
<name>A0A7M3DQC1_RHILE</name>
<proteinExistence type="predicted"/>
<sequence length="106" mass="11199">MAAPLTAHLCVPSGQSLADQILLDHTKNDNTSGTRGVDIEDALELEPFRLGDGSSLLGCIRQNHLPSMVQALIRGVLANTLRPSHSCMSRARTLSPSSFSVSASVS</sequence>
<reference evidence="1 2" key="1">
    <citation type="submission" date="2019-02" db="EMBL/GenBank/DDBJ databases">
        <title>The genomic architecture of introgression among sibling species of bacteria.</title>
        <authorList>
            <person name="Cavassim M.I.A."/>
            <person name="Moeskjaer S."/>
            <person name="Moslemi C."/>
            <person name="Fields B."/>
            <person name="Bachmann A."/>
            <person name="Vilhjalmsson B."/>
            <person name="Schierup M.H."/>
            <person name="Young J.P.W."/>
            <person name="Andersen S.U."/>
        </authorList>
    </citation>
    <scope>NUCLEOTIDE SEQUENCE [LARGE SCALE GENOMIC DNA]</scope>
    <source>
        <strain evidence="1 2">SM135B</strain>
    </source>
</reference>